<gene>
    <name evidence="8" type="ORF">I595_3044</name>
</gene>
<evidence type="ECO:0000313" key="9">
    <source>
        <dbReference type="Proteomes" id="UP000050280"/>
    </source>
</evidence>
<dbReference type="EMBL" id="LDJX01000006">
    <property type="protein sequence ID" value="KPM31065.1"/>
    <property type="molecule type" value="Genomic_DNA"/>
</dbReference>
<evidence type="ECO:0000256" key="3">
    <source>
        <dbReference type="ARBA" id="ARBA00022692"/>
    </source>
</evidence>
<reference evidence="8 9" key="1">
    <citation type="submission" date="2015-09" db="EMBL/GenBank/DDBJ databases">
        <title>Genome sequence of the marine flavobacterium Croceitalea dokdonensis DOKDO 023 that contains proton- and sodium-pumping rhodopsins.</title>
        <authorList>
            <person name="Kwon S.-K."/>
            <person name="Lee H.K."/>
            <person name="Kwak M.-J."/>
            <person name="Kim J.F."/>
        </authorList>
    </citation>
    <scope>NUCLEOTIDE SEQUENCE [LARGE SCALE GENOMIC DNA]</scope>
    <source>
        <strain evidence="8 9">DOKDO 023</strain>
    </source>
</reference>
<dbReference type="PANTHER" id="PTHR33885:SF3">
    <property type="entry name" value="PHAGE SHOCK PROTEIN C"/>
    <property type="match status" value="1"/>
</dbReference>
<dbReference type="RefSeq" id="WP_054560029.1">
    <property type="nucleotide sequence ID" value="NZ_LDJX01000006.1"/>
</dbReference>
<dbReference type="PANTHER" id="PTHR33885">
    <property type="entry name" value="PHAGE SHOCK PROTEIN C"/>
    <property type="match status" value="1"/>
</dbReference>
<evidence type="ECO:0000256" key="2">
    <source>
        <dbReference type="ARBA" id="ARBA00022475"/>
    </source>
</evidence>
<proteinExistence type="predicted"/>
<dbReference type="GO" id="GO:0005886">
    <property type="term" value="C:plasma membrane"/>
    <property type="evidence" value="ECO:0007669"/>
    <property type="project" value="UniProtKB-SubCell"/>
</dbReference>
<name>A0A0P7ASX2_9FLAO</name>
<keyword evidence="4 6" id="KW-1133">Transmembrane helix</keyword>
<keyword evidence="2" id="KW-1003">Cell membrane</keyword>
<protein>
    <recommendedName>
        <fullName evidence="7">Phage shock protein PspC N-terminal domain-containing protein</fullName>
    </recommendedName>
</protein>
<feature type="domain" description="Phage shock protein PspC N-terminal" evidence="7">
    <location>
        <begin position="5"/>
        <end position="58"/>
    </location>
</feature>
<evidence type="ECO:0000256" key="5">
    <source>
        <dbReference type="ARBA" id="ARBA00023136"/>
    </source>
</evidence>
<dbReference type="OrthoDB" id="5772680at2"/>
<feature type="transmembrane region" description="Helical" evidence="6">
    <location>
        <begin position="34"/>
        <end position="55"/>
    </location>
</feature>
<evidence type="ECO:0000313" key="8">
    <source>
        <dbReference type="EMBL" id="KPM31065.1"/>
    </source>
</evidence>
<keyword evidence="5 6" id="KW-0472">Membrane</keyword>
<dbReference type="STRING" id="1300341.I595_3044"/>
<dbReference type="InterPro" id="IPR007168">
    <property type="entry name" value="Phageshock_PspC_N"/>
</dbReference>
<dbReference type="AlphaFoldDB" id="A0A0P7ASX2"/>
<evidence type="ECO:0000256" key="6">
    <source>
        <dbReference type="SAM" id="Phobius"/>
    </source>
</evidence>
<dbReference type="Proteomes" id="UP000050280">
    <property type="component" value="Unassembled WGS sequence"/>
</dbReference>
<keyword evidence="9" id="KW-1185">Reference proteome</keyword>
<organism evidence="8 9">
    <name type="scientific">Croceitalea dokdonensis DOKDO 023</name>
    <dbReference type="NCBI Taxonomy" id="1300341"/>
    <lineage>
        <taxon>Bacteria</taxon>
        <taxon>Pseudomonadati</taxon>
        <taxon>Bacteroidota</taxon>
        <taxon>Flavobacteriia</taxon>
        <taxon>Flavobacteriales</taxon>
        <taxon>Flavobacteriaceae</taxon>
        <taxon>Croceitalea</taxon>
    </lineage>
</organism>
<accession>A0A0P7ASX2</accession>
<comment type="subcellular location">
    <subcellularLocation>
        <location evidence="1">Cell membrane</location>
        <topology evidence="1">Single-pass membrane protein</topology>
    </subcellularLocation>
</comment>
<evidence type="ECO:0000259" key="7">
    <source>
        <dbReference type="Pfam" id="PF04024"/>
    </source>
</evidence>
<sequence>MEKQQLTKSNDRVLLGVCGGIAEFIGWPKLTVRVLWVLFTFMFLGIFAYPILAFIMPSAPKKFNLDEFRKE</sequence>
<comment type="caution">
    <text evidence="8">The sequence shown here is derived from an EMBL/GenBank/DDBJ whole genome shotgun (WGS) entry which is preliminary data.</text>
</comment>
<dbReference type="Pfam" id="PF04024">
    <property type="entry name" value="PspC"/>
    <property type="match status" value="1"/>
</dbReference>
<dbReference type="InterPro" id="IPR052027">
    <property type="entry name" value="PspC"/>
</dbReference>
<keyword evidence="3 6" id="KW-0812">Transmembrane</keyword>
<evidence type="ECO:0000256" key="4">
    <source>
        <dbReference type="ARBA" id="ARBA00022989"/>
    </source>
</evidence>
<evidence type="ECO:0000256" key="1">
    <source>
        <dbReference type="ARBA" id="ARBA00004162"/>
    </source>
</evidence>